<keyword evidence="2" id="KW-1185">Reference proteome</keyword>
<gene>
    <name evidence="1" type="ORF">KTAU_08250</name>
</gene>
<protein>
    <submittedName>
        <fullName evidence="1">Uncharacterized protein</fullName>
    </submittedName>
</protein>
<dbReference type="AlphaFoldDB" id="A0A5J4K6A3"/>
<proteinExistence type="predicted"/>
<dbReference type="EMBL" id="BKZV01000001">
    <property type="protein sequence ID" value="GER82187.1"/>
    <property type="molecule type" value="Genomic_DNA"/>
</dbReference>
<reference evidence="1 2" key="1">
    <citation type="journal article" date="2019" name="Int. J. Syst. Evol. Microbiol.">
        <title>Thermogemmatispora aurantia sp. nov. and Thermogemmatispora argillosa sp. nov., within the class Ktedonobacteria, and emended description of the genus Thermogemmatispora.</title>
        <authorList>
            <person name="Zheng Y."/>
            <person name="Wang C.M."/>
            <person name="Sakai Y."/>
            <person name="Abe K."/>
            <person name="Yokota A."/>
            <person name="Yabe S."/>
        </authorList>
    </citation>
    <scope>NUCLEOTIDE SEQUENCE [LARGE SCALE GENOMIC DNA]</scope>
    <source>
        <strain evidence="1 2">A1-2</strain>
    </source>
</reference>
<organism evidence="1 2">
    <name type="scientific">Thermogemmatispora aurantia</name>
    <dbReference type="NCBI Taxonomy" id="2045279"/>
    <lineage>
        <taxon>Bacteria</taxon>
        <taxon>Bacillati</taxon>
        <taxon>Chloroflexota</taxon>
        <taxon>Ktedonobacteria</taxon>
        <taxon>Thermogemmatisporales</taxon>
        <taxon>Thermogemmatisporaceae</taxon>
        <taxon>Thermogemmatispora</taxon>
    </lineage>
</organism>
<name>A0A5J4K6A3_9CHLR</name>
<evidence type="ECO:0000313" key="2">
    <source>
        <dbReference type="Proteomes" id="UP000334820"/>
    </source>
</evidence>
<evidence type="ECO:0000313" key="1">
    <source>
        <dbReference type="EMBL" id="GER82187.1"/>
    </source>
</evidence>
<dbReference type="Proteomes" id="UP000334820">
    <property type="component" value="Unassembled WGS sequence"/>
</dbReference>
<sequence length="57" mass="5975">MGAAGSRALEDCSIALLTSCVALRHPGVQKLTLRLLNSEQARQLQCQPPVTADAEAA</sequence>
<comment type="caution">
    <text evidence="1">The sequence shown here is derived from an EMBL/GenBank/DDBJ whole genome shotgun (WGS) entry which is preliminary data.</text>
</comment>
<accession>A0A5J4K6A3</accession>